<accession>A0ABY4Q4Y2</accession>
<reference evidence="1 2" key="1">
    <citation type="submission" date="2022-05" db="EMBL/GenBank/DDBJ databases">
        <authorList>
            <person name="Zhou X."/>
            <person name="Li K."/>
            <person name="Man Y."/>
        </authorList>
    </citation>
    <scope>NUCLEOTIDE SEQUENCE [LARGE SCALE GENOMIC DNA]</scope>
    <source>
        <strain evidence="1 2">MS405</strain>
    </source>
</reference>
<dbReference type="RefSeq" id="WP_249592088.1">
    <property type="nucleotide sequence ID" value="NZ_BAAAQL010000018.1"/>
</dbReference>
<protein>
    <recommendedName>
        <fullName evidence="3">Restriction endonuclease type IV Mrr domain-containing protein</fullName>
    </recommendedName>
</protein>
<gene>
    <name evidence="1" type="ORF">M4V62_39985</name>
</gene>
<name>A0ABY4Q4Y2_9ACTN</name>
<keyword evidence="2" id="KW-1185">Reference proteome</keyword>
<sequence>MQQASSAPNLQCGKDEMFPLTLELVRRIGAGEATDLDARPQLSSVESSRSWRQYSYALRPMGLVQNRKGVLQLTAEGSELLADESRSRLASLMAERIRLFAEVLGLLVREPLTVEEVNAELIESYNLDWTSVNNTRVRMTWLEVLGLTEWLGERKQSTTAEGRSLFAAWEVVTPSALAMHDSDEAVDIPEAPEEIAALLAHLAANDGAQETRNTYNIWVPSPKEDPNKIENLRTCIAAAEDQMEKGTLLGFIADRFGLKRSSVDSMLPFMRAAGLLLEVRRGVFTATPAAKAWLRSGSDIDFIRILHANMKFVGELIRAAQANVPRNDVYREGITYGLNKDKVRWLTAFMVESGLLIETSWSSVQATATGLRLIETLPLAEPHLPEAAAELELSPGLAQTTSGAPGEPDTLSLIVESLTRSSVDPGADGAAPGAAFEVHIESSFRHMGFRAQRISGSGDTDILVQWYDGNGSLRTAIVDGKSTSSGRVTHSNVSDVAIDTHKEKRSAEYVAIIGPAFSGDTIKNMAKRKQWALITADELGQVVSSAEALGLRPADVAMLFEVPDGLSRLAGLIDTRQRELDILSLVISRLKTESETEEAVSARDVSLIERGSPLAPNIDELLGTFRLFDRLDLDIVRSIEDVQDPRYATYRIGDARSAAKRLRAIANSIERGL</sequence>
<evidence type="ECO:0000313" key="2">
    <source>
        <dbReference type="Proteomes" id="UP000829992"/>
    </source>
</evidence>
<evidence type="ECO:0008006" key="3">
    <source>
        <dbReference type="Google" id="ProtNLM"/>
    </source>
</evidence>
<evidence type="ECO:0000313" key="1">
    <source>
        <dbReference type="EMBL" id="UQT60755.1"/>
    </source>
</evidence>
<dbReference type="EMBL" id="CP097289">
    <property type="protein sequence ID" value="UQT60755.1"/>
    <property type="molecule type" value="Genomic_DNA"/>
</dbReference>
<dbReference type="Proteomes" id="UP000829992">
    <property type="component" value="Chromosome"/>
</dbReference>
<organism evidence="1 2">
    <name type="scientific">Streptomyces durmitorensis</name>
    <dbReference type="NCBI Taxonomy" id="319947"/>
    <lineage>
        <taxon>Bacteria</taxon>
        <taxon>Bacillati</taxon>
        <taxon>Actinomycetota</taxon>
        <taxon>Actinomycetes</taxon>
        <taxon>Kitasatosporales</taxon>
        <taxon>Streptomycetaceae</taxon>
        <taxon>Streptomyces</taxon>
    </lineage>
</organism>
<proteinExistence type="predicted"/>